<evidence type="ECO:0000313" key="3">
    <source>
        <dbReference type="Proteomes" id="UP000299102"/>
    </source>
</evidence>
<dbReference type="Proteomes" id="UP000299102">
    <property type="component" value="Unassembled WGS sequence"/>
</dbReference>
<accession>A0A4C1XYV8</accession>
<reference evidence="2 3" key="1">
    <citation type="journal article" date="2019" name="Commun. Biol.">
        <title>The bagworm genome reveals a unique fibroin gene that provides high tensile strength.</title>
        <authorList>
            <person name="Kono N."/>
            <person name="Nakamura H."/>
            <person name="Ohtoshi R."/>
            <person name="Tomita M."/>
            <person name="Numata K."/>
            <person name="Arakawa K."/>
        </authorList>
    </citation>
    <scope>NUCLEOTIDE SEQUENCE [LARGE SCALE GENOMIC DNA]</scope>
</reference>
<organism evidence="2 3">
    <name type="scientific">Eumeta variegata</name>
    <name type="common">Bagworm moth</name>
    <name type="synonym">Eumeta japonica</name>
    <dbReference type="NCBI Taxonomy" id="151549"/>
    <lineage>
        <taxon>Eukaryota</taxon>
        <taxon>Metazoa</taxon>
        <taxon>Ecdysozoa</taxon>
        <taxon>Arthropoda</taxon>
        <taxon>Hexapoda</taxon>
        <taxon>Insecta</taxon>
        <taxon>Pterygota</taxon>
        <taxon>Neoptera</taxon>
        <taxon>Endopterygota</taxon>
        <taxon>Lepidoptera</taxon>
        <taxon>Glossata</taxon>
        <taxon>Ditrysia</taxon>
        <taxon>Tineoidea</taxon>
        <taxon>Psychidae</taxon>
        <taxon>Oiketicinae</taxon>
        <taxon>Eumeta</taxon>
    </lineage>
</organism>
<dbReference type="EMBL" id="BGZK01000995">
    <property type="protein sequence ID" value="GBP67884.1"/>
    <property type="molecule type" value="Genomic_DNA"/>
</dbReference>
<feature type="compositionally biased region" description="Pro residues" evidence="1">
    <location>
        <begin position="41"/>
        <end position="50"/>
    </location>
</feature>
<gene>
    <name evidence="2" type="ORF">EVAR_38352_1</name>
</gene>
<proteinExistence type="predicted"/>
<dbReference type="AlphaFoldDB" id="A0A4C1XYV8"/>
<name>A0A4C1XYV8_EUMVA</name>
<sequence length="188" mass="19400">MVTAVINGSRPARGNLDPRAQYLYCGEGGGGARRCARDGPAAPPHPPAHAPLPTVHPAHPAHPANTVKTERLSPHDNTSTASRSRSVTPSTSSYPGTPPERGSPGAGAGAGGAPLSAPAPAQPLPPRNYSDIMRSLAARYNPHHNNDNKSLTAAGRRRCCGGRGLAAGRVSGTVTEINIFRLINSSPY</sequence>
<feature type="compositionally biased region" description="Low complexity" evidence="1">
    <location>
        <begin position="78"/>
        <end position="95"/>
    </location>
</feature>
<feature type="region of interest" description="Disordered" evidence="1">
    <location>
        <begin position="29"/>
        <end position="129"/>
    </location>
</feature>
<feature type="compositionally biased region" description="Low complexity" evidence="1">
    <location>
        <begin position="51"/>
        <end position="64"/>
    </location>
</feature>
<evidence type="ECO:0000313" key="2">
    <source>
        <dbReference type="EMBL" id="GBP67884.1"/>
    </source>
</evidence>
<evidence type="ECO:0000256" key="1">
    <source>
        <dbReference type="SAM" id="MobiDB-lite"/>
    </source>
</evidence>
<keyword evidence="3" id="KW-1185">Reference proteome</keyword>
<comment type="caution">
    <text evidence="2">The sequence shown here is derived from an EMBL/GenBank/DDBJ whole genome shotgun (WGS) entry which is preliminary data.</text>
</comment>
<protein>
    <submittedName>
        <fullName evidence="2">Uncharacterized protein</fullName>
    </submittedName>
</protein>